<feature type="region of interest" description="Disordered" evidence="7">
    <location>
        <begin position="334"/>
        <end position="371"/>
    </location>
</feature>
<feature type="compositionally biased region" description="Polar residues" evidence="7">
    <location>
        <begin position="15"/>
        <end position="24"/>
    </location>
</feature>
<feature type="region of interest" description="Disordered" evidence="7">
    <location>
        <begin position="936"/>
        <end position="1006"/>
    </location>
</feature>
<feature type="compositionally biased region" description="Polar residues" evidence="7">
    <location>
        <begin position="62"/>
        <end position="71"/>
    </location>
</feature>
<dbReference type="InParanoid" id="B4MNV6"/>
<feature type="compositionally biased region" description="Low complexity" evidence="7">
    <location>
        <begin position="341"/>
        <end position="356"/>
    </location>
</feature>
<dbReference type="OrthoDB" id="10017101at2759"/>
<evidence type="ECO:0000313" key="10">
    <source>
        <dbReference type="Proteomes" id="UP000007798"/>
    </source>
</evidence>
<keyword evidence="4 5" id="KW-0949">S-adenosyl-L-methionine</keyword>
<evidence type="ECO:0000256" key="1">
    <source>
        <dbReference type="ARBA" id="ARBA00008361"/>
    </source>
</evidence>
<dbReference type="CDD" id="cd02440">
    <property type="entry name" value="AdoMet_MTases"/>
    <property type="match status" value="1"/>
</dbReference>
<feature type="region of interest" description="Disordered" evidence="7">
    <location>
        <begin position="1334"/>
        <end position="1362"/>
    </location>
</feature>
<feature type="region of interest" description="Disordered" evidence="7">
    <location>
        <begin position="578"/>
        <end position="609"/>
    </location>
</feature>
<dbReference type="GO" id="GO:0032259">
    <property type="term" value="P:methylation"/>
    <property type="evidence" value="ECO:0007669"/>
    <property type="project" value="UniProtKB-KW"/>
</dbReference>
<feature type="compositionally biased region" description="Low complexity" evidence="7">
    <location>
        <begin position="583"/>
        <end position="595"/>
    </location>
</feature>
<evidence type="ECO:0000256" key="5">
    <source>
        <dbReference type="PROSITE-ProRule" id="PRU00848"/>
    </source>
</evidence>
<feature type="compositionally biased region" description="Gly residues" evidence="7">
    <location>
        <begin position="196"/>
        <end position="205"/>
    </location>
</feature>
<dbReference type="InterPro" id="IPR029063">
    <property type="entry name" value="SAM-dependent_MTases_sf"/>
</dbReference>
<feature type="region of interest" description="Disordered" evidence="7">
    <location>
        <begin position="154"/>
        <end position="212"/>
    </location>
</feature>
<feature type="region of interest" description="Disordered" evidence="7">
    <location>
        <begin position="1222"/>
        <end position="1272"/>
    </location>
</feature>
<proteinExistence type="inferred from homology"/>
<dbReference type="PANTHER" id="PTHR12315:SF0">
    <property type="entry name" value="7SK SNRNA METHYLPHOSPHATE CAPPING ENZYME"/>
    <property type="match status" value="1"/>
</dbReference>
<sequence>MDKNLRGSPGDCRITRSSSGNMTPTLRYERHHSKSKSKSPTPPPTGSKKYNNKTWSKRQHNNKTGGKHNTTSGGGGGGGGGGGISAGSQTNANGNNQNSSGGGSGSSINATGSTGGSTLVVLPTAMAAMSAAAAAHKADLENIQNIKTQIVGHTHSHGIGVGGGTHHGGSGGSSHHGSGNHHHHHNTRLAQNTTASGGGGVGNGLPIGPLDKHGLKAQQQLYKKMLAHRGHHNHVLCAGNNANHTCCLVTGCNGNSGAIGGVGKDTQSNKDTSSLSGNSSISGSVAAAAAAANAVHYCCGRSKFFLPEKRLRKEVIVPPTKFLLGGNISDPLNLNSLQHENTSNASSSNNTPATTPRQSPITTPPKVEVIIPPNIHDPLHLLDPVDSMEYEKQLTSPMKRGGVMTRGSHLKLQQPSNQPHHRQHRPRKNRKRRRYDSNNTSHAGDDMGEGSGETLSISLDEAIATAGGTGGGPGTASSSAASPVAPVAAAAGTAPAATNAAALLLSEAASAAETLEMVQQQAHVRSPQAAATAEMPPTQLQTEALAGTQSSLTSSSLEQMECNITSITLPAAEEVTSLMLSPQQQQQQEQQQQQQSPSTTERLLSGEVSSASTSAATLAVASTLAERRALASRDLRLDLGSTCYGVGGTGLSFGTSSAASVGSAGGSSGGGGRKRKISESNNSLKSKKFHRHDAMDKIVSPVVPQPGAWKRPPRQLQPTGARKPNTRRSTSFSETELPSPIDELPPKALPLIDVEIPRDDTPELSEHGLGSPLSTISAATSQTAGEQDSLVAADAISTTNSEAAQDTQEQAIVGIMLEPSSTLIQPQNKLPKFRADGLKYRYGNFDRYVDFRQLNEFRDVRLQVFQRHPELFQNKDILDIGCNVGHMTITVARHLAPKTILGIDIDRELVARARRNLSIFVRIPKEEKRLLQDIKTELQMPQQPMAIEKTEPIEESSTSGQTHKKTRRARKRRKAQQQQHQQQQLLQQNHHQHHHHHHHHDHQQEKLDALLVKPHEFFPISFPLTYGGMPNLPTSEKSPCNASSSSTKNQFPQNVFFRYTNYVLKDESLMANDTQQYDLILCLSVTKWIHLNFGDAGLKLAFKRMFNQLRPGGKLILEAQNWASYKKKKNLTPEIYNNYKQIEFFPNKFHEYLLSSEVGFSHSYTMGVPRHMNKGFCRPIQLYAKGDYTPNHVRWSDAYYPQTPYEAYRGIYATLPVHGRMGGGGGSSGGASSSHHGGHGHHQLMHLSSSTRSQNYDTPHYAGSASGSASCRQTPMYQPTYNPLETDSYQPSYDMEYLNHMYVFASPLYQTVWSPPASLRKSSSHTPVFGSVRDAELDGDGSIGGGGSGGGSYHRHVYPPNDDTCSPNANACNAFNSIRDADTDDSNQLPSSSRRHVYATNCGESSSSPQVNHHEATGEYVDALMDDEQKTLAAGSSSGGGGVAGGAGVDCDLSDA</sequence>
<dbReference type="GO" id="GO:0005634">
    <property type="term" value="C:nucleus"/>
    <property type="evidence" value="ECO:0007669"/>
    <property type="project" value="EnsemblMetazoa"/>
</dbReference>
<feature type="compositionally biased region" description="Gly residues" evidence="7">
    <location>
        <begin position="72"/>
        <end position="85"/>
    </location>
</feature>
<dbReference type="PANTHER" id="PTHR12315">
    <property type="entry name" value="BICOID-INTERACTING PROTEIN RELATED"/>
    <property type="match status" value="1"/>
</dbReference>
<dbReference type="GO" id="GO:0061629">
    <property type="term" value="F:RNA polymerase II-specific DNA-binding transcription factor binding"/>
    <property type="evidence" value="ECO:0007669"/>
    <property type="project" value="EnsemblMetazoa"/>
</dbReference>
<feature type="region of interest" description="Disordered" evidence="7">
    <location>
        <begin position="1"/>
        <end position="110"/>
    </location>
</feature>
<dbReference type="GO" id="GO:0008173">
    <property type="term" value="F:RNA methyltransferase activity"/>
    <property type="evidence" value="ECO:0007669"/>
    <property type="project" value="UniProtKB-UniRule"/>
</dbReference>
<keyword evidence="10" id="KW-1185">Reference proteome</keyword>
<feature type="compositionally biased region" description="Gly residues" evidence="7">
    <location>
        <begin position="1341"/>
        <end position="1352"/>
    </location>
</feature>
<feature type="compositionally biased region" description="Basic residues" evidence="7">
    <location>
        <begin position="990"/>
        <end position="1001"/>
    </location>
</feature>
<keyword evidence="2 6" id="KW-0489">Methyltransferase</keyword>
<feature type="domain" description="Bin3-type SAM" evidence="8">
    <location>
        <begin position="859"/>
        <end position="1188"/>
    </location>
</feature>
<feature type="region of interest" description="Disordered" evidence="7">
    <location>
        <begin position="410"/>
        <end position="453"/>
    </location>
</feature>
<feature type="compositionally biased region" description="Low complexity" evidence="7">
    <location>
        <begin position="86"/>
        <end position="99"/>
    </location>
</feature>
<evidence type="ECO:0000256" key="6">
    <source>
        <dbReference type="RuleBase" id="RU367087"/>
    </source>
</evidence>
<gene>
    <name evidence="9" type="primary">Dwil\GK19498</name>
    <name evidence="9" type="ORF">Dwil_GK19498</name>
</gene>
<dbReference type="InterPro" id="IPR010675">
    <property type="entry name" value="Bin3_C"/>
</dbReference>
<feature type="compositionally biased region" description="Basic residues" evidence="7">
    <location>
        <begin position="962"/>
        <end position="975"/>
    </location>
</feature>
<comment type="similarity">
    <text evidence="1 6">Belongs to the methyltransferase superfamily.</text>
</comment>
<evidence type="ECO:0000256" key="7">
    <source>
        <dbReference type="SAM" id="MobiDB-lite"/>
    </source>
</evidence>
<evidence type="ECO:0000256" key="2">
    <source>
        <dbReference type="ARBA" id="ARBA00022603"/>
    </source>
</evidence>
<feature type="compositionally biased region" description="Gly residues" evidence="7">
    <location>
        <begin position="1437"/>
        <end position="1448"/>
    </location>
</feature>
<name>B4MNV6_DROWI</name>
<dbReference type="STRING" id="7260.B4MNV6"/>
<dbReference type="PROSITE" id="PS51515">
    <property type="entry name" value="BIN3_SAM"/>
    <property type="match status" value="1"/>
</dbReference>
<evidence type="ECO:0000256" key="4">
    <source>
        <dbReference type="ARBA" id="ARBA00022691"/>
    </source>
</evidence>
<dbReference type="GO" id="GO:0017069">
    <property type="term" value="F:snRNA binding"/>
    <property type="evidence" value="ECO:0007669"/>
    <property type="project" value="EnsemblMetazoa"/>
</dbReference>
<accession>B4MNV6</accession>
<dbReference type="InterPro" id="IPR024160">
    <property type="entry name" value="BIN3_SAM-bd_dom"/>
</dbReference>
<dbReference type="InterPro" id="IPR039772">
    <property type="entry name" value="Bin3-like"/>
</dbReference>
<dbReference type="EMBL" id="CH963848">
    <property type="protein sequence ID" value="EDW73795.2"/>
    <property type="molecule type" value="Genomic_DNA"/>
</dbReference>
<protein>
    <recommendedName>
        <fullName evidence="6">RNA methyltransferase</fullName>
        <ecNumber evidence="6">2.1.1.-</ecNumber>
    </recommendedName>
</protein>
<dbReference type="GO" id="GO:0017148">
    <property type="term" value="P:negative regulation of translation"/>
    <property type="evidence" value="ECO:0007669"/>
    <property type="project" value="EnsemblMetazoa"/>
</dbReference>
<evidence type="ECO:0000313" key="9">
    <source>
        <dbReference type="EMBL" id="EDW73795.2"/>
    </source>
</evidence>
<dbReference type="GO" id="GO:0032502">
    <property type="term" value="P:developmental process"/>
    <property type="evidence" value="ECO:0007669"/>
    <property type="project" value="EnsemblMetazoa"/>
</dbReference>
<feature type="region of interest" description="Disordered" evidence="7">
    <location>
        <begin position="1430"/>
        <end position="1456"/>
    </location>
</feature>
<dbReference type="EC" id="2.1.1.-" evidence="6"/>
<feature type="compositionally biased region" description="Basic residues" evidence="7">
    <location>
        <begin position="178"/>
        <end position="187"/>
    </location>
</feature>
<dbReference type="Pfam" id="PF06859">
    <property type="entry name" value="Bin3"/>
    <property type="match status" value="1"/>
</dbReference>
<evidence type="ECO:0000256" key="3">
    <source>
        <dbReference type="ARBA" id="ARBA00022679"/>
    </source>
</evidence>
<evidence type="ECO:0000259" key="8">
    <source>
        <dbReference type="PROSITE" id="PS51515"/>
    </source>
</evidence>
<dbReference type="HOGENOM" id="CLU_247680_0_0_1"/>
<organism evidence="9 10">
    <name type="scientific">Drosophila willistoni</name>
    <name type="common">Fruit fly</name>
    <dbReference type="NCBI Taxonomy" id="7260"/>
    <lineage>
        <taxon>Eukaryota</taxon>
        <taxon>Metazoa</taxon>
        <taxon>Ecdysozoa</taxon>
        <taxon>Arthropoda</taxon>
        <taxon>Hexapoda</taxon>
        <taxon>Insecta</taxon>
        <taxon>Pterygota</taxon>
        <taxon>Neoptera</taxon>
        <taxon>Endopterygota</taxon>
        <taxon>Diptera</taxon>
        <taxon>Brachycera</taxon>
        <taxon>Muscomorpha</taxon>
        <taxon>Ephydroidea</taxon>
        <taxon>Drosophilidae</taxon>
        <taxon>Drosophila</taxon>
        <taxon>Sophophora</taxon>
    </lineage>
</organism>
<feature type="compositionally biased region" description="Basic residues" evidence="7">
    <location>
        <begin position="419"/>
        <end position="434"/>
    </location>
</feature>
<dbReference type="Gene3D" id="3.40.50.150">
    <property type="entry name" value="Vaccinia Virus protein VP39"/>
    <property type="match status" value="1"/>
</dbReference>
<dbReference type="FunCoup" id="B4MNV6">
    <property type="interactions" value="422"/>
</dbReference>
<dbReference type="eggNOG" id="KOG2899">
    <property type="taxonomic scope" value="Eukaryota"/>
</dbReference>
<feature type="region of interest" description="Disordered" evidence="7">
    <location>
        <begin position="654"/>
        <end position="746"/>
    </location>
</feature>
<dbReference type="GO" id="GO:0040031">
    <property type="term" value="P:snRNA modification"/>
    <property type="evidence" value="ECO:0007669"/>
    <property type="project" value="TreeGrafter"/>
</dbReference>
<dbReference type="GO" id="GO:0008171">
    <property type="term" value="F:O-methyltransferase activity"/>
    <property type="evidence" value="ECO:0007669"/>
    <property type="project" value="UniProtKB-UniRule"/>
</dbReference>
<reference evidence="9 10" key="1">
    <citation type="journal article" date="2007" name="Nature">
        <title>Evolution of genes and genomes on the Drosophila phylogeny.</title>
        <authorList>
            <consortium name="Drosophila 12 Genomes Consortium"/>
            <person name="Clark A.G."/>
            <person name="Eisen M.B."/>
            <person name="Smith D.R."/>
            <person name="Bergman C.M."/>
            <person name="Oliver B."/>
            <person name="Markow T.A."/>
            <person name="Kaufman T.C."/>
            <person name="Kellis M."/>
            <person name="Gelbart W."/>
            <person name="Iyer V.N."/>
            <person name="Pollard D.A."/>
            <person name="Sackton T.B."/>
            <person name="Larracuente A.M."/>
            <person name="Singh N.D."/>
            <person name="Abad J.P."/>
            <person name="Abt D.N."/>
            <person name="Adryan B."/>
            <person name="Aguade M."/>
            <person name="Akashi H."/>
            <person name="Anderson W.W."/>
            <person name="Aquadro C.F."/>
            <person name="Ardell D.H."/>
            <person name="Arguello R."/>
            <person name="Artieri C.G."/>
            <person name="Barbash D.A."/>
            <person name="Barker D."/>
            <person name="Barsanti P."/>
            <person name="Batterham P."/>
            <person name="Batzoglou S."/>
            <person name="Begun D."/>
            <person name="Bhutkar A."/>
            <person name="Blanco E."/>
            <person name="Bosak S.A."/>
            <person name="Bradley R.K."/>
            <person name="Brand A.D."/>
            <person name="Brent M.R."/>
            <person name="Brooks A.N."/>
            <person name="Brown R.H."/>
            <person name="Butlin R.K."/>
            <person name="Caggese C."/>
            <person name="Calvi B.R."/>
            <person name="Bernardo de Carvalho A."/>
            <person name="Caspi A."/>
            <person name="Castrezana S."/>
            <person name="Celniker S.E."/>
            <person name="Chang J.L."/>
            <person name="Chapple C."/>
            <person name="Chatterji S."/>
            <person name="Chinwalla A."/>
            <person name="Civetta A."/>
            <person name="Clifton S.W."/>
            <person name="Comeron J.M."/>
            <person name="Costello J.C."/>
            <person name="Coyne J.A."/>
            <person name="Daub J."/>
            <person name="David R.G."/>
            <person name="Delcher A.L."/>
            <person name="Delehaunty K."/>
            <person name="Do C.B."/>
            <person name="Ebling H."/>
            <person name="Edwards K."/>
            <person name="Eickbush T."/>
            <person name="Evans J.D."/>
            <person name="Filipski A."/>
            <person name="Findeiss S."/>
            <person name="Freyhult E."/>
            <person name="Fulton L."/>
            <person name="Fulton R."/>
            <person name="Garcia A.C."/>
            <person name="Gardiner A."/>
            <person name="Garfield D.A."/>
            <person name="Garvin B.E."/>
            <person name="Gibson G."/>
            <person name="Gilbert D."/>
            <person name="Gnerre S."/>
            <person name="Godfrey J."/>
            <person name="Good R."/>
            <person name="Gotea V."/>
            <person name="Gravely B."/>
            <person name="Greenberg A.J."/>
            <person name="Griffiths-Jones S."/>
            <person name="Gross S."/>
            <person name="Guigo R."/>
            <person name="Gustafson E.A."/>
            <person name="Haerty W."/>
            <person name="Hahn M.W."/>
            <person name="Halligan D.L."/>
            <person name="Halpern A.L."/>
            <person name="Halter G.M."/>
            <person name="Han M.V."/>
            <person name="Heger A."/>
            <person name="Hillier L."/>
            <person name="Hinrichs A.S."/>
            <person name="Holmes I."/>
            <person name="Hoskins R.A."/>
            <person name="Hubisz M.J."/>
            <person name="Hultmark D."/>
            <person name="Huntley M.A."/>
            <person name="Jaffe D.B."/>
            <person name="Jagadeeshan S."/>
            <person name="Jeck W.R."/>
            <person name="Johnson J."/>
            <person name="Jones C.D."/>
            <person name="Jordan W.C."/>
            <person name="Karpen G.H."/>
            <person name="Kataoka E."/>
            <person name="Keightley P.D."/>
            <person name="Kheradpour P."/>
            <person name="Kirkness E.F."/>
            <person name="Koerich L.B."/>
            <person name="Kristiansen K."/>
            <person name="Kudrna D."/>
            <person name="Kulathinal R.J."/>
            <person name="Kumar S."/>
            <person name="Kwok R."/>
            <person name="Lander E."/>
            <person name="Langley C.H."/>
            <person name="Lapoint R."/>
            <person name="Lazzaro B.P."/>
            <person name="Lee S.J."/>
            <person name="Levesque L."/>
            <person name="Li R."/>
            <person name="Lin C.F."/>
            <person name="Lin M.F."/>
            <person name="Lindblad-Toh K."/>
            <person name="Llopart A."/>
            <person name="Long M."/>
            <person name="Low L."/>
            <person name="Lozovsky E."/>
            <person name="Lu J."/>
            <person name="Luo M."/>
            <person name="Machado C.A."/>
            <person name="Makalowski W."/>
            <person name="Marzo M."/>
            <person name="Matsuda M."/>
            <person name="Matzkin L."/>
            <person name="McAllister B."/>
            <person name="McBride C.S."/>
            <person name="McKernan B."/>
            <person name="McKernan K."/>
            <person name="Mendez-Lago M."/>
            <person name="Minx P."/>
            <person name="Mollenhauer M.U."/>
            <person name="Montooth K."/>
            <person name="Mount S.M."/>
            <person name="Mu X."/>
            <person name="Myers E."/>
            <person name="Negre B."/>
            <person name="Newfeld S."/>
            <person name="Nielsen R."/>
            <person name="Noor M.A."/>
            <person name="O'Grady P."/>
            <person name="Pachter L."/>
            <person name="Papaceit M."/>
            <person name="Parisi M.J."/>
            <person name="Parisi M."/>
            <person name="Parts L."/>
            <person name="Pedersen J.S."/>
            <person name="Pesole G."/>
            <person name="Phillippy A.M."/>
            <person name="Ponting C.P."/>
            <person name="Pop M."/>
            <person name="Porcelli D."/>
            <person name="Powell J.R."/>
            <person name="Prohaska S."/>
            <person name="Pruitt K."/>
            <person name="Puig M."/>
            <person name="Quesneville H."/>
            <person name="Ram K.R."/>
            <person name="Rand D."/>
            <person name="Rasmussen M.D."/>
            <person name="Reed L.K."/>
            <person name="Reenan R."/>
            <person name="Reily A."/>
            <person name="Remington K.A."/>
            <person name="Rieger T.T."/>
            <person name="Ritchie M.G."/>
            <person name="Robin C."/>
            <person name="Rogers Y.H."/>
            <person name="Rohde C."/>
            <person name="Rozas J."/>
            <person name="Rubenfield M.J."/>
            <person name="Ruiz A."/>
            <person name="Russo S."/>
            <person name="Salzberg S.L."/>
            <person name="Sanchez-Gracia A."/>
            <person name="Saranga D.J."/>
            <person name="Sato H."/>
            <person name="Schaeffer S.W."/>
            <person name="Schatz M.C."/>
            <person name="Schlenke T."/>
            <person name="Schwartz R."/>
            <person name="Segarra C."/>
            <person name="Singh R.S."/>
            <person name="Sirot L."/>
            <person name="Sirota M."/>
            <person name="Sisneros N.B."/>
            <person name="Smith C.D."/>
            <person name="Smith T.F."/>
            <person name="Spieth J."/>
            <person name="Stage D.E."/>
            <person name="Stark A."/>
            <person name="Stephan W."/>
            <person name="Strausberg R.L."/>
            <person name="Strempel S."/>
            <person name="Sturgill D."/>
            <person name="Sutton G."/>
            <person name="Sutton G.G."/>
            <person name="Tao W."/>
            <person name="Teichmann S."/>
            <person name="Tobari Y.N."/>
            <person name="Tomimura Y."/>
            <person name="Tsolas J.M."/>
            <person name="Valente V.L."/>
            <person name="Venter E."/>
            <person name="Venter J.C."/>
            <person name="Vicario S."/>
            <person name="Vieira F.G."/>
            <person name="Vilella A.J."/>
            <person name="Villasante A."/>
            <person name="Walenz B."/>
            <person name="Wang J."/>
            <person name="Wasserman M."/>
            <person name="Watts T."/>
            <person name="Wilson D."/>
            <person name="Wilson R.K."/>
            <person name="Wing R.A."/>
            <person name="Wolfner M.F."/>
            <person name="Wong A."/>
            <person name="Wong G.K."/>
            <person name="Wu C.I."/>
            <person name="Wu G."/>
            <person name="Yamamoto D."/>
            <person name="Yang H.P."/>
            <person name="Yang S.P."/>
            <person name="Yorke J.A."/>
            <person name="Yoshida K."/>
            <person name="Zdobnov E."/>
            <person name="Zhang P."/>
            <person name="Zhang Y."/>
            <person name="Zimin A.V."/>
            <person name="Baldwin J."/>
            <person name="Abdouelleil A."/>
            <person name="Abdulkadir J."/>
            <person name="Abebe A."/>
            <person name="Abera B."/>
            <person name="Abreu J."/>
            <person name="Acer S.C."/>
            <person name="Aftuck L."/>
            <person name="Alexander A."/>
            <person name="An P."/>
            <person name="Anderson E."/>
            <person name="Anderson S."/>
            <person name="Arachi H."/>
            <person name="Azer M."/>
            <person name="Bachantsang P."/>
            <person name="Barry A."/>
            <person name="Bayul T."/>
            <person name="Berlin A."/>
            <person name="Bessette D."/>
            <person name="Bloom T."/>
            <person name="Blye J."/>
            <person name="Boguslavskiy L."/>
            <person name="Bonnet C."/>
            <person name="Boukhgalter B."/>
            <person name="Bourzgui I."/>
            <person name="Brown A."/>
            <person name="Cahill P."/>
            <person name="Channer S."/>
            <person name="Cheshatsang Y."/>
            <person name="Chuda L."/>
            <person name="Citroen M."/>
            <person name="Collymore A."/>
            <person name="Cooke P."/>
            <person name="Costello M."/>
            <person name="D'Aco K."/>
            <person name="Daza R."/>
            <person name="De Haan G."/>
            <person name="DeGray S."/>
            <person name="DeMaso C."/>
            <person name="Dhargay N."/>
            <person name="Dooley K."/>
            <person name="Dooley E."/>
            <person name="Doricent M."/>
            <person name="Dorje P."/>
            <person name="Dorjee K."/>
            <person name="Dupes A."/>
            <person name="Elong R."/>
            <person name="Falk J."/>
            <person name="Farina A."/>
            <person name="Faro S."/>
            <person name="Ferguson D."/>
            <person name="Fisher S."/>
            <person name="Foley C.D."/>
            <person name="Franke A."/>
            <person name="Friedrich D."/>
            <person name="Gadbois L."/>
            <person name="Gearin G."/>
            <person name="Gearin C.R."/>
            <person name="Giannoukos G."/>
            <person name="Goode T."/>
            <person name="Graham J."/>
            <person name="Grandbois E."/>
            <person name="Grewal S."/>
            <person name="Gyaltsen K."/>
            <person name="Hafez N."/>
            <person name="Hagos B."/>
            <person name="Hall J."/>
            <person name="Henson C."/>
            <person name="Hollinger A."/>
            <person name="Honan T."/>
            <person name="Huard M.D."/>
            <person name="Hughes L."/>
            <person name="Hurhula B."/>
            <person name="Husby M.E."/>
            <person name="Kamat A."/>
            <person name="Kanga B."/>
            <person name="Kashin S."/>
            <person name="Khazanovich D."/>
            <person name="Kisner P."/>
            <person name="Lance K."/>
            <person name="Lara M."/>
            <person name="Lee W."/>
            <person name="Lennon N."/>
            <person name="Letendre F."/>
            <person name="LeVine R."/>
            <person name="Lipovsky A."/>
            <person name="Liu X."/>
            <person name="Liu J."/>
            <person name="Liu S."/>
            <person name="Lokyitsang T."/>
            <person name="Lokyitsang Y."/>
            <person name="Lubonja R."/>
            <person name="Lui A."/>
            <person name="MacDonald P."/>
            <person name="Magnisalis V."/>
            <person name="Maru K."/>
            <person name="Matthews C."/>
            <person name="McCusker W."/>
            <person name="McDonough S."/>
            <person name="Mehta T."/>
            <person name="Meldrim J."/>
            <person name="Meneus L."/>
            <person name="Mihai O."/>
            <person name="Mihalev A."/>
            <person name="Mihova T."/>
            <person name="Mittelman R."/>
            <person name="Mlenga V."/>
            <person name="Montmayeur A."/>
            <person name="Mulrain L."/>
            <person name="Navidi A."/>
            <person name="Naylor J."/>
            <person name="Negash T."/>
            <person name="Nguyen T."/>
            <person name="Nguyen N."/>
            <person name="Nicol R."/>
            <person name="Norbu C."/>
            <person name="Norbu N."/>
            <person name="Novod N."/>
            <person name="O'Neill B."/>
            <person name="Osman S."/>
            <person name="Markiewicz E."/>
            <person name="Oyono O.L."/>
            <person name="Patti C."/>
            <person name="Phunkhang P."/>
            <person name="Pierre F."/>
            <person name="Priest M."/>
            <person name="Raghuraman S."/>
            <person name="Rege F."/>
            <person name="Reyes R."/>
            <person name="Rise C."/>
            <person name="Rogov P."/>
            <person name="Ross K."/>
            <person name="Ryan E."/>
            <person name="Settipalli S."/>
            <person name="Shea T."/>
            <person name="Sherpa N."/>
            <person name="Shi L."/>
            <person name="Shih D."/>
            <person name="Sparrow T."/>
            <person name="Spaulding J."/>
            <person name="Stalker J."/>
            <person name="Stange-Thomann N."/>
            <person name="Stavropoulos S."/>
            <person name="Stone C."/>
            <person name="Strader C."/>
            <person name="Tesfaye S."/>
            <person name="Thomson T."/>
            <person name="Thoulutsang Y."/>
            <person name="Thoulutsang D."/>
            <person name="Topham K."/>
            <person name="Topping I."/>
            <person name="Tsamla T."/>
            <person name="Vassiliev H."/>
            <person name="Vo A."/>
            <person name="Wangchuk T."/>
            <person name="Wangdi T."/>
            <person name="Weiand M."/>
            <person name="Wilkinson J."/>
            <person name="Wilson A."/>
            <person name="Yadav S."/>
            <person name="Young G."/>
            <person name="Yu Q."/>
            <person name="Zembek L."/>
            <person name="Zhong D."/>
            <person name="Zimmer A."/>
            <person name="Zwirko Z."/>
            <person name="Jaffe D.B."/>
            <person name="Alvarez P."/>
            <person name="Brockman W."/>
            <person name="Butler J."/>
            <person name="Chin C."/>
            <person name="Gnerre S."/>
            <person name="Grabherr M."/>
            <person name="Kleber M."/>
            <person name="Mauceli E."/>
            <person name="MacCallum I."/>
        </authorList>
    </citation>
    <scope>NUCLEOTIDE SEQUENCE [LARGE SCALE GENOMIC DNA]</scope>
    <source>
        <strain evidence="10">Tucson 14030-0811.24</strain>
    </source>
</reference>
<feature type="compositionally biased region" description="Polar residues" evidence="7">
    <location>
        <begin position="727"/>
        <end position="736"/>
    </location>
</feature>
<feature type="compositionally biased region" description="Low complexity" evidence="7">
    <location>
        <begin position="976"/>
        <end position="989"/>
    </location>
</feature>
<dbReference type="Proteomes" id="UP000007798">
    <property type="component" value="Unassembled WGS sequence"/>
</dbReference>
<dbReference type="SUPFAM" id="SSF53335">
    <property type="entry name" value="S-adenosyl-L-methionine-dependent methyltransferases"/>
    <property type="match status" value="1"/>
</dbReference>
<keyword evidence="3 6" id="KW-0808">Transferase</keyword>
<feature type="compositionally biased region" description="Gly residues" evidence="7">
    <location>
        <begin position="159"/>
        <end position="174"/>
    </location>
</feature>